<gene>
    <name evidence="6" type="ORF">HQ497_13050</name>
</gene>
<keyword evidence="3" id="KW-0378">Hydrolase</keyword>
<accession>A0A972VZ95</accession>
<name>A0A972VZ95_9GAMM</name>
<dbReference type="GO" id="GO:0046872">
    <property type="term" value="F:metal ion binding"/>
    <property type="evidence" value="ECO:0007669"/>
    <property type="project" value="UniProtKB-KW"/>
</dbReference>
<dbReference type="Gene3D" id="3.30.1120.10">
    <property type="match status" value="1"/>
</dbReference>
<dbReference type="PANTHER" id="PTHR42693:SF43">
    <property type="entry name" value="BLL2667 PROTEIN"/>
    <property type="match status" value="1"/>
</dbReference>
<dbReference type="PANTHER" id="PTHR42693">
    <property type="entry name" value="ARYLSULFATASE FAMILY MEMBER"/>
    <property type="match status" value="1"/>
</dbReference>
<evidence type="ECO:0000256" key="1">
    <source>
        <dbReference type="ARBA" id="ARBA00008779"/>
    </source>
</evidence>
<dbReference type="AlphaFoldDB" id="A0A972VZ95"/>
<dbReference type="CDD" id="cd16025">
    <property type="entry name" value="PAS_like"/>
    <property type="match status" value="1"/>
</dbReference>
<keyword evidence="4" id="KW-0106">Calcium</keyword>
<evidence type="ECO:0000256" key="2">
    <source>
        <dbReference type="ARBA" id="ARBA00022723"/>
    </source>
</evidence>
<comment type="similarity">
    <text evidence="1">Belongs to the sulfatase family.</text>
</comment>
<dbReference type="InterPro" id="IPR050738">
    <property type="entry name" value="Sulfatase"/>
</dbReference>
<evidence type="ECO:0000313" key="6">
    <source>
        <dbReference type="EMBL" id="NQV66281.1"/>
    </source>
</evidence>
<evidence type="ECO:0000259" key="5">
    <source>
        <dbReference type="Pfam" id="PF00884"/>
    </source>
</evidence>
<evidence type="ECO:0000256" key="4">
    <source>
        <dbReference type="ARBA" id="ARBA00022837"/>
    </source>
</evidence>
<reference evidence="6" key="1">
    <citation type="submission" date="2020-05" db="EMBL/GenBank/DDBJ databases">
        <title>Sulfur intermediates as new biogeochemical hubs in an aquatic model microbial ecosystem.</title>
        <authorList>
            <person name="Vigneron A."/>
        </authorList>
    </citation>
    <scope>NUCLEOTIDE SEQUENCE</scope>
    <source>
        <strain evidence="6">Bin.250</strain>
    </source>
</reference>
<dbReference type="InterPro" id="IPR000917">
    <property type="entry name" value="Sulfatase_N"/>
</dbReference>
<organism evidence="6 7">
    <name type="scientific">SAR86 cluster bacterium</name>
    <dbReference type="NCBI Taxonomy" id="2030880"/>
    <lineage>
        <taxon>Bacteria</taxon>
        <taxon>Pseudomonadati</taxon>
        <taxon>Pseudomonadota</taxon>
        <taxon>Gammaproteobacteria</taxon>
        <taxon>SAR86 cluster</taxon>
    </lineage>
</organism>
<dbReference type="InterPro" id="IPR017850">
    <property type="entry name" value="Alkaline_phosphatase_core_sf"/>
</dbReference>
<dbReference type="InterPro" id="IPR024607">
    <property type="entry name" value="Sulfatase_CS"/>
</dbReference>
<keyword evidence="2" id="KW-0479">Metal-binding</keyword>
<feature type="domain" description="Sulfatase N-terminal" evidence="5">
    <location>
        <begin position="37"/>
        <end position="450"/>
    </location>
</feature>
<evidence type="ECO:0000313" key="7">
    <source>
        <dbReference type="Proteomes" id="UP000754644"/>
    </source>
</evidence>
<dbReference type="GO" id="GO:0016787">
    <property type="term" value="F:hydrolase activity"/>
    <property type="evidence" value="ECO:0007669"/>
    <property type="project" value="UniProtKB-KW"/>
</dbReference>
<sequence length="776" mass="85606">MTDIPRTSAAFDGKIARLYDDAQPSKLKLDKRAAGAPNIVLVMLDDVGFGTCSTFGGPVPTPGVDKIAARGLSYNQFHTTALCSPTRASLLTGRNHHSVHMGGITEIANSFPAYDSAIPPETATLAEILKQNGYSTGCFGKWHLTPSWEQNPAGPFDRWPTGMGFERFYGIIGAEASHWEPPVYDQTTAVEPHLNKPGYHLTEDLADKAIEWIARQKVSAPDKPFFCYFAPAAVHAPHHVAPKWSEAFKGQFDNGWDALRADIYAKQLASGVIPPDTVLTERPEQVPAWDDYPDRYKPVAARLMEVFAGFLAHTDAQVERLIDSLTEMECFDNTLVIYLTGDNGASAEGTVHGAWSAPSFQNGVPEDPEWLLEHMADFGTDRCENHFNVGWAWALDSPFQWMKQVASHFGGTRNALAVSWPNSIKDTGGLRSQFHHVIDIFPTILEVAGIQAPDKVNGITQDPVHGTSMVYSFEDADAPSTHTTQYFEILGNRAIYHDGWMASCFHSRLPWIRFAGFEFDGEQERWELYHVAKDFSQSEDLAMAHPDKLIALQQLFDSEAKRYGIYPLRDASAKRGGDYAVPHSLDGHPSMTYTRAHTRMPEHAIINLKNVSHRIAAEITLKDDPSTGVIACQGGNMAGWSLYLDEQGIPTYLYNWFGHEFTFLKADGPLGLGHHLLEMHYAHDGGFAAGGLASLYVDSTLVSQARIERTVPVVFSMSGETFDVGRDTGSPVGPYPHNFPFAGEIHGVTLERLTEPDEAVKIAERKARFAAGLSSQ</sequence>
<protein>
    <submittedName>
        <fullName evidence="6">Arylsulfatase</fullName>
    </submittedName>
</protein>
<dbReference type="EMBL" id="JABMOJ010000494">
    <property type="protein sequence ID" value="NQV66281.1"/>
    <property type="molecule type" value="Genomic_DNA"/>
</dbReference>
<dbReference type="PROSITE" id="PS00523">
    <property type="entry name" value="SULFATASE_1"/>
    <property type="match status" value="1"/>
</dbReference>
<evidence type="ECO:0000256" key="3">
    <source>
        <dbReference type="ARBA" id="ARBA00022801"/>
    </source>
</evidence>
<proteinExistence type="inferred from homology"/>
<comment type="caution">
    <text evidence="6">The sequence shown here is derived from an EMBL/GenBank/DDBJ whole genome shotgun (WGS) entry which is preliminary data.</text>
</comment>
<dbReference type="Gene3D" id="3.40.720.10">
    <property type="entry name" value="Alkaline Phosphatase, subunit A"/>
    <property type="match status" value="1"/>
</dbReference>
<dbReference type="Pfam" id="PF00884">
    <property type="entry name" value="Sulfatase"/>
    <property type="match status" value="1"/>
</dbReference>
<dbReference type="SUPFAM" id="SSF53649">
    <property type="entry name" value="Alkaline phosphatase-like"/>
    <property type="match status" value="1"/>
</dbReference>
<dbReference type="Proteomes" id="UP000754644">
    <property type="component" value="Unassembled WGS sequence"/>
</dbReference>